<feature type="region of interest" description="Disordered" evidence="2">
    <location>
        <begin position="1537"/>
        <end position="1579"/>
    </location>
</feature>
<dbReference type="InterPro" id="IPR047589">
    <property type="entry name" value="DUF11_rpt"/>
</dbReference>
<dbReference type="NCBIfam" id="TIGR02543">
    <property type="entry name" value="List_Bact_rpt"/>
    <property type="match status" value="1"/>
</dbReference>
<name>A0AAQ1MEK1_9FIRM</name>
<organism evidence="5 6">
    <name type="scientific">Bittarella massiliensis</name>
    <name type="common">ex Durand et al. 2017</name>
    <dbReference type="NCBI Taxonomy" id="1720313"/>
    <lineage>
        <taxon>Bacteria</taxon>
        <taxon>Bacillati</taxon>
        <taxon>Bacillota</taxon>
        <taxon>Clostridia</taxon>
        <taxon>Eubacteriales</taxon>
        <taxon>Oscillospiraceae</taxon>
        <taxon>Bittarella (ex Durand et al. 2017)</taxon>
    </lineage>
</organism>
<reference evidence="5" key="1">
    <citation type="submission" date="2016-11" db="EMBL/GenBank/DDBJ databases">
        <authorList>
            <person name="Varghese N."/>
            <person name="Submissions S."/>
        </authorList>
    </citation>
    <scope>NUCLEOTIDE SEQUENCE</scope>
    <source>
        <strain evidence="5">DSM 4029</strain>
    </source>
</reference>
<dbReference type="Proteomes" id="UP000474718">
    <property type="component" value="Unassembled WGS sequence"/>
</dbReference>
<dbReference type="RefSeq" id="WP_021658196.1">
    <property type="nucleotide sequence ID" value="NZ_FQVY01000003.1"/>
</dbReference>
<comment type="caution">
    <text evidence="5">The sequence shown here is derived from an EMBL/GenBank/DDBJ whole genome shotgun (WGS) entry which is preliminary data.</text>
</comment>
<gene>
    <name evidence="4" type="ORF">GT747_13290</name>
    <name evidence="5" type="ORF">SAMN05444424_1992</name>
</gene>
<feature type="chain" id="PRO_5042996295" evidence="3">
    <location>
        <begin position="30"/>
        <end position="1943"/>
    </location>
</feature>
<dbReference type="InterPro" id="IPR013378">
    <property type="entry name" value="InlB-like_B-rpt"/>
</dbReference>
<dbReference type="NCBIfam" id="TIGR01451">
    <property type="entry name" value="B_ant_repeat"/>
    <property type="match status" value="2"/>
</dbReference>
<dbReference type="EMBL" id="WWVX01000010">
    <property type="protein sequence ID" value="MZL70725.1"/>
    <property type="molecule type" value="Genomic_DNA"/>
</dbReference>
<dbReference type="EMBL" id="FQVY01000003">
    <property type="protein sequence ID" value="SHG29049.1"/>
    <property type="molecule type" value="Genomic_DNA"/>
</dbReference>
<comment type="subcellular location">
    <subcellularLocation>
        <location evidence="1">Cell envelope</location>
    </subcellularLocation>
</comment>
<dbReference type="GO" id="GO:0030313">
    <property type="term" value="C:cell envelope"/>
    <property type="evidence" value="ECO:0007669"/>
    <property type="project" value="UniProtKB-SubCell"/>
</dbReference>
<keyword evidence="3" id="KW-0732">Signal</keyword>
<feature type="region of interest" description="Disordered" evidence="2">
    <location>
        <begin position="1692"/>
        <end position="1734"/>
    </location>
</feature>
<evidence type="ECO:0000313" key="4">
    <source>
        <dbReference type="EMBL" id="MZL70725.1"/>
    </source>
</evidence>
<dbReference type="Proteomes" id="UP000184089">
    <property type="component" value="Unassembled WGS sequence"/>
</dbReference>
<evidence type="ECO:0000313" key="6">
    <source>
        <dbReference type="Proteomes" id="UP000184089"/>
    </source>
</evidence>
<evidence type="ECO:0000313" key="7">
    <source>
        <dbReference type="Proteomes" id="UP000474718"/>
    </source>
</evidence>
<protein>
    <submittedName>
        <fullName evidence="5">Conserved repeat domain-containing protein/Listeria/Bacterioides repeat-containing protein/fimbrial isopeptide formation D2 domain-containing protein</fullName>
    </submittedName>
    <submittedName>
        <fullName evidence="4">Isopeptide-forming domain-containing fimbrial protein</fullName>
    </submittedName>
</protein>
<feature type="region of interest" description="Disordered" evidence="2">
    <location>
        <begin position="1878"/>
        <end position="1898"/>
    </location>
</feature>
<dbReference type="InterPro" id="IPR042229">
    <property type="entry name" value="Listeria/Bacterioides_rpt_sf"/>
</dbReference>
<evidence type="ECO:0000313" key="5">
    <source>
        <dbReference type="EMBL" id="SHG29049.1"/>
    </source>
</evidence>
<dbReference type="Pfam" id="PF09479">
    <property type="entry name" value="Flg_new"/>
    <property type="match status" value="1"/>
</dbReference>
<evidence type="ECO:0000256" key="1">
    <source>
        <dbReference type="ARBA" id="ARBA00004196"/>
    </source>
</evidence>
<feature type="signal peptide" evidence="3">
    <location>
        <begin position="1"/>
        <end position="29"/>
    </location>
</feature>
<dbReference type="Gene3D" id="2.60.40.740">
    <property type="match status" value="2"/>
</dbReference>
<feature type="compositionally biased region" description="Polar residues" evidence="2">
    <location>
        <begin position="1546"/>
        <end position="1565"/>
    </location>
</feature>
<evidence type="ECO:0000256" key="2">
    <source>
        <dbReference type="SAM" id="MobiDB-lite"/>
    </source>
</evidence>
<dbReference type="InterPro" id="IPR008966">
    <property type="entry name" value="Adhesion_dom_sf"/>
</dbReference>
<accession>A0AAQ1MEK1</accession>
<dbReference type="Gene3D" id="2.60.40.4270">
    <property type="entry name" value="Listeria-Bacteroides repeat domain"/>
    <property type="match status" value="1"/>
</dbReference>
<reference evidence="4 7" key="3">
    <citation type="journal article" date="2019" name="Nat. Med.">
        <title>A library of human gut bacterial isolates paired with longitudinal multiomics data enables mechanistic microbiome research.</title>
        <authorList>
            <person name="Poyet M."/>
            <person name="Groussin M."/>
            <person name="Gibbons S.M."/>
            <person name="Avila-Pacheco J."/>
            <person name="Jiang X."/>
            <person name="Kearney S.M."/>
            <person name="Perrotta A.R."/>
            <person name="Berdy B."/>
            <person name="Zhao S."/>
            <person name="Lieberman T.D."/>
            <person name="Swanson P.K."/>
            <person name="Smith M."/>
            <person name="Roesemann S."/>
            <person name="Alexander J.E."/>
            <person name="Rich S.A."/>
            <person name="Livny J."/>
            <person name="Vlamakis H."/>
            <person name="Clish C."/>
            <person name="Bullock K."/>
            <person name="Deik A."/>
            <person name="Scott J."/>
            <person name="Pierce K.A."/>
            <person name="Xavier R.J."/>
            <person name="Alm E.J."/>
        </authorList>
    </citation>
    <scope>NUCLEOTIDE SEQUENCE [LARGE SCALE GENOMIC DNA]</scope>
    <source>
        <strain evidence="4 7">BIOML-A2</strain>
    </source>
</reference>
<dbReference type="NCBIfam" id="TIGR04226">
    <property type="entry name" value="RrgB_K2N_iso_D2"/>
    <property type="match status" value="1"/>
</dbReference>
<dbReference type="InterPro" id="IPR026466">
    <property type="entry name" value="Fim_isopep_form_D2_dom"/>
</dbReference>
<sequence length="1943" mass="208933">MKKRTVSIGIALALVLSLFMPLMPVTAMAADGDTSTGEAGDAPEGYQPPQYEKGKINLDGYYTVGSDGKLSQKLEWSFPYQNPLRPELMPDPAKPYKYKLWQSKKAENGSWSRWESRSAVDVDSAVAKVRVLNVYPNNTVENRDQLKNWMARPVKDYSGKSTTIGKGIIDVYPVYIGDFNANAEKTLKTDPVTNETKTDYQYDVIMFGTWDANNKQDLTESSRNATEAFSKAGGGLMFGHDTLTQWDGVSARSYFKRFAEPDFLNISMANQATTYLSTKVKVVNTGFLTSRPWNLEQALLTIPQTHMLGQTAGGDSGGSPKNTVWMQLADDSGKVLGTEITPGSTASTDNYYLVTNGNTAMIQTGHSSTGVTDDECKVFANTLIYLAQSTDNTQTKDISFTDDAAPTKPDKSAIGAIIPSDDLKSYTATISLSGAEDKGTDYAYRIQGIPQATLADMSEYQEIWSSSATDPTDPSVFRQTALSGLKGYVVTGVDKSSAAAAKPTVTEDNLLRASNAGDKVDYTTAQLVPGETYYLHAFAVDWSGNVSGDLLLKINVSARQVNFYRNDGSGDKTSTLLTGDGKPAGFVDGLSRAGYAFKGWYENAEGSGSAVTRDTVFETMPTEPVELYAKWVKTWQVTLGQRGEGEVRAEANGGAVSPFEEGSDVTVTWQPAAGYRVKGVWLDDVLLQPDGSGRLTIPAIGTDHHVFVEFERENSAEEQVYYNVDTMLIGGGNASSITPSRRLQKDSPETENYQVRWEVAPGYRVKSVRIDGANRPDLVGRDGVTFARVENNHRVEVELVKEDAAPLSYRVTTELVGGPGSITPSAWVPTGGDYAVKTVLGDSKNYEVKSVTVYDAQGNQVNSFAVDSAVGSAELTNIQQDYRVVVKLGGKEQTGVVTVPEDELIRVDTSKEGGGSISESKVVKKGENYTVEWSAEEGWTVLEVKVDSEKTYYPEGESARRAVYRSGRSSGSIVIGTPGVYPFEQIQEDHTVHVTFVKAKYEAPAGTFSVQTSITGDCGATITGGNGSLDPGSDYPVSWTVPEGYRVVGVLVNGVARDDLLEAGGFAVTGIDQNYLIEVALEKAGGSQPEKKEQYTVATAVYGLEDATAANMTPTTILPKGADHSVGWAVPSGYRVDRVVIDGVESAATSASFPNIGRDHTVEVYFAADSGAQPDLHRVSTQVVGGLGTITSGGTVADGGSFTVGWEPAPGYHLASVIVDGQVRDDLLTADSHTLQNITADHTVGVVFAKDGESQGPEHSESGSFVVETAQVGAGSIAPTTTVKEGANHTVTWQPADGWRVKEVRVDGLVQPDLRDQTEFVNIGANHRVEVVFERDGGSSDPDADPLYRVDTAIDRVKGTITGSAVLEGGSDHQVDWQAAEGYEVYRVTVDGQERPEYAGKTSGSHAFADIRQNHSVVVEFVRVDRVQPELGKGVVNGDRTDGNQSGDRLTYTLTAKNNQQNTLWKDVVMKDRLPQGMTIDTDSIYLSKNGGEPVPVDASCYDAATRLLSVPIGSLLGGDEYVLTFDVLINQVAIQPGDPSDRDLSNTAQADGDNGSATSPTVTPNGDGGARPIPYPNGHLTKVAENLTDGGGRVQVGDRVRYTLRAENGRYGSVWTGVSIVDTLPQGLEIDLDSIYLVGPDGSKKALDAGVYDPASRTLAVFVGDIYGGERYELVFEATVGADALGRDIGNTGEAYGGRPTEDGEPGHWGGSEDYPHQPGDPVEPGDWPVTADEPAASEKVYPGTDEEVLLADPDPVLDKTVEQPDRPNGDTHLGDALLYTVTLENPTKYSEWRNVSIFDYLPAGLNLDEGSIRLTYPDGHTEKVPSSCYNAWERTLEVQIPVLRAGEKYTLTYKTMVYDPNDAEMQESGELVNTAEAVGTDPDGSRDSTGPTASASVRYPVDAKKGVYTGDDSWQAALLWGAISGGAVLLWTTARKRERRE</sequence>
<dbReference type="SUPFAM" id="SSF49401">
    <property type="entry name" value="Bacterial adhesins"/>
    <property type="match status" value="2"/>
</dbReference>
<evidence type="ECO:0000256" key="3">
    <source>
        <dbReference type="SAM" id="SignalP"/>
    </source>
</evidence>
<reference evidence="6" key="2">
    <citation type="submission" date="2016-11" db="EMBL/GenBank/DDBJ databases">
        <authorList>
            <person name="Jaros S."/>
            <person name="Januszkiewicz K."/>
            <person name="Wedrychowicz H."/>
        </authorList>
    </citation>
    <scope>NUCLEOTIDE SEQUENCE [LARGE SCALE GENOMIC DNA]</scope>
    <source>
        <strain evidence="6">DSM 4029</strain>
    </source>
</reference>
<proteinExistence type="predicted"/>
<keyword evidence="7" id="KW-1185">Reference proteome</keyword>